<evidence type="ECO:0000313" key="2">
    <source>
        <dbReference type="Proteomes" id="UP001362899"/>
    </source>
</evidence>
<protein>
    <submittedName>
        <fullName evidence="1">Uncharacterized protein</fullName>
    </submittedName>
</protein>
<keyword evidence="2" id="KW-1185">Reference proteome</keyword>
<name>A0AAV5REW0_STABA</name>
<dbReference type="AlphaFoldDB" id="A0AAV5REW0"/>
<reference evidence="1 2" key="1">
    <citation type="journal article" date="2023" name="Elife">
        <title>Identification of key yeast species and microbe-microbe interactions impacting larval growth of Drosophila in the wild.</title>
        <authorList>
            <person name="Mure A."/>
            <person name="Sugiura Y."/>
            <person name="Maeda R."/>
            <person name="Honda K."/>
            <person name="Sakurai N."/>
            <person name="Takahashi Y."/>
            <person name="Watada M."/>
            <person name="Katoh T."/>
            <person name="Gotoh A."/>
            <person name="Gotoh Y."/>
            <person name="Taniguchi I."/>
            <person name="Nakamura K."/>
            <person name="Hayashi T."/>
            <person name="Katayama T."/>
            <person name="Uemura T."/>
            <person name="Hattori Y."/>
        </authorList>
    </citation>
    <scope>NUCLEOTIDE SEQUENCE [LARGE SCALE GENOMIC DNA]</scope>
    <source>
        <strain evidence="1 2">SB-73</strain>
    </source>
</reference>
<dbReference type="Proteomes" id="UP001362899">
    <property type="component" value="Unassembled WGS sequence"/>
</dbReference>
<accession>A0AAV5REW0</accession>
<organism evidence="1 2">
    <name type="scientific">Starmerella bacillaris</name>
    <name type="common">Yeast</name>
    <name type="synonym">Candida zemplinina</name>
    <dbReference type="NCBI Taxonomy" id="1247836"/>
    <lineage>
        <taxon>Eukaryota</taxon>
        <taxon>Fungi</taxon>
        <taxon>Dikarya</taxon>
        <taxon>Ascomycota</taxon>
        <taxon>Saccharomycotina</taxon>
        <taxon>Dipodascomycetes</taxon>
        <taxon>Dipodascales</taxon>
        <taxon>Trichomonascaceae</taxon>
        <taxon>Starmerella</taxon>
    </lineage>
</organism>
<proteinExistence type="predicted"/>
<comment type="caution">
    <text evidence="1">The sequence shown here is derived from an EMBL/GenBank/DDBJ whole genome shotgun (WGS) entry which is preliminary data.</text>
</comment>
<evidence type="ECO:0000313" key="1">
    <source>
        <dbReference type="EMBL" id="GMM49507.1"/>
    </source>
</evidence>
<sequence>MSEGIIFSESRAKSFYYHDKHLQMKLNGSTNDIWMLYDSRTLIYDISKCEIISLVADENRIKIDLCLDIE</sequence>
<gene>
    <name evidence="1" type="ORF">DASB73_004650</name>
</gene>
<dbReference type="EMBL" id="BTGC01000001">
    <property type="protein sequence ID" value="GMM49507.1"/>
    <property type="molecule type" value="Genomic_DNA"/>
</dbReference>